<dbReference type="RefSeq" id="WP_102940797.1">
    <property type="nucleotide sequence ID" value="NZ_QLTR01000011.1"/>
</dbReference>
<evidence type="ECO:0000256" key="10">
    <source>
        <dbReference type="ARBA" id="ARBA00022989"/>
    </source>
</evidence>
<gene>
    <name evidence="13" type="ORF">DET48_11177</name>
</gene>
<accession>A0A2J8GT71</accession>
<protein>
    <recommendedName>
        <fullName evidence="4 12">Heme exporter protein D</fullName>
    </recommendedName>
</protein>
<name>A0A2J8GT71_VIBDI</name>
<comment type="function">
    <text evidence="1 12">Required for the export of heme to the periplasm for the biogenesis of c-type cytochromes.</text>
</comment>
<dbReference type="GO" id="GO:0005886">
    <property type="term" value="C:plasma membrane"/>
    <property type="evidence" value="ECO:0007669"/>
    <property type="project" value="UniProtKB-SubCell"/>
</dbReference>
<evidence type="ECO:0000256" key="9">
    <source>
        <dbReference type="ARBA" id="ARBA00022748"/>
    </source>
</evidence>
<evidence type="ECO:0000313" key="13">
    <source>
        <dbReference type="EMBL" id="RAS63528.1"/>
    </source>
</evidence>
<comment type="subcellular location">
    <subcellularLocation>
        <location evidence="2 12">Cell inner membrane</location>
        <topology evidence="2 12">Single-pass membrane protein</topology>
    </subcellularLocation>
</comment>
<evidence type="ECO:0000256" key="3">
    <source>
        <dbReference type="ARBA" id="ARBA00008741"/>
    </source>
</evidence>
<dbReference type="NCBIfam" id="TIGR03141">
    <property type="entry name" value="cytochro_ccmD"/>
    <property type="match status" value="1"/>
</dbReference>
<keyword evidence="10 12" id="KW-1133">Transmembrane helix</keyword>
<dbReference type="InterPro" id="IPR007078">
    <property type="entry name" value="Haem_export_protD_CcmD"/>
</dbReference>
<keyword evidence="11 12" id="KW-0472">Membrane</keyword>
<keyword evidence="6 12" id="KW-1003">Cell membrane</keyword>
<evidence type="ECO:0000256" key="2">
    <source>
        <dbReference type="ARBA" id="ARBA00004377"/>
    </source>
</evidence>
<evidence type="ECO:0000256" key="1">
    <source>
        <dbReference type="ARBA" id="ARBA00002442"/>
    </source>
</evidence>
<dbReference type="GO" id="GO:0015886">
    <property type="term" value="P:heme transport"/>
    <property type="evidence" value="ECO:0007669"/>
    <property type="project" value="InterPro"/>
</dbReference>
<proteinExistence type="inferred from homology"/>
<dbReference type="GO" id="GO:0017004">
    <property type="term" value="P:cytochrome complex assembly"/>
    <property type="evidence" value="ECO:0007669"/>
    <property type="project" value="UniProtKB-KW"/>
</dbReference>
<dbReference type="Proteomes" id="UP000248729">
    <property type="component" value="Unassembled WGS sequence"/>
</dbReference>
<evidence type="ECO:0000256" key="7">
    <source>
        <dbReference type="ARBA" id="ARBA00022519"/>
    </source>
</evidence>
<dbReference type="EMBL" id="QLTR01000011">
    <property type="protein sequence ID" value="RAS63528.1"/>
    <property type="molecule type" value="Genomic_DNA"/>
</dbReference>
<sequence length="68" mass="7995">MHFETWSDFFAMGGYASYVWGGFGITYLSMAVLWFLSINRSKALMQEVRNKIKRQERIEAAKHMENTL</sequence>
<dbReference type="AlphaFoldDB" id="A0A2J8GT71"/>
<organism evidence="13 14">
    <name type="scientific">Vibrio diazotrophicus</name>
    <dbReference type="NCBI Taxonomy" id="685"/>
    <lineage>
        <taxon>Bacteria</taxon>
        <taxon>Pseudomonadati</taxon>
        <taxon>Pseudomonadota</taxon>
        <taxon>Gammaproteobacteria</taxon>
        <taxon>Vibrionales</taxon>
        <taxon>Vibrionaceae</taxon>
        <taxon>Vibrio</taxon>
    </lineage>
</organism>
<comment type="caution">
    <text evidence="13">The sequence shown here is derived from an EMBL/GenBank/DDBJ whole genome shotgun (WGS) entry which is preliminary data.</text>
</comment>
<dbReference type="Pfam" id="PF04995">
    <property type="entry name" value="CcmD"/>
    <property type="match status" value="1"/>
</dbReference>
<dbReference type="STRING" id="1348635.GCA_000740015_02479"/>
<dbReference type="InterPro" id="IPR052075">
    <property type="entry name" value="Heme_exporter_D"/>
</dbReference>
<keyword evidence="7 12" id="KW-0997">Cell inner membrane</keyword>
<evidence type="ECO:0000256" key="8">
    <source>
        <dbReference type="ARBA" id="ARBA00022692"/>
    </source>
</evidence>
<evidence type="ECO:0000256" key="11">
    <source>
        <dbReference type="ARBA" id="ARBA00023136"/>
    </source>
</evidence>
<evidence type="ECO:0000256" key="12">
    <source>
        <dbReference type="RuleBase" id="RU363101"/>
    </source>
</evidence>
<dbReference type="PANTHER" id="PTHR37531:SF1">
    <property type="entry name" value="HEME EXPORTER PROTEIN D"/>
    <property type="match status" value="1"/>
</dbReference>
<evidence type="ECO:0000256" key="6">
    <source>
        <dbReference type="ARBA" id="ARBA00022475"/>
    </source>
</evidence>
<dbReference type="GO" id="GO:1903607">
    <property type="term" value="P:cytochrome c biosynthetic process"/>
    <property type="evidence" value="ECO:0007669"/>
    <property type="project" value="TreeGrafter"/>
</dbReference>
<dbReference type="PANTHER" id="PTHR37531">
    <property type="entry name" value="HEME EXPORTER PROTEIN D"/>
    <property type="match status" value="1"/>
</dbReference>
<evidence type="ECO:0000256" key="5">
    <source>
        <dbReference type="ARBA" id="ARBA00022448"/>
    </source>
</evidence>
<feature type="transmembrane region" description="Helical" evidence="12">
    <location>
        <begin position="15"/>
        <end position="36"/>
    </location>
</feature>
<evidence type="ECO:0000313" key="14">
    <source>
        <dbReference type="Proteomes" id="UP000248729"/>
    </source>
</evidence>
<comment type="similarity">
    <text evidence="3 12">Belongs to the CcmD/CycX/HelD family.</text>
</comment>
<keyword evidence="8 12" id="KW-0812">Transmembrane</keyword>
<keyword evidence="5 12" id="KW-0813">Transport</keyword>
<keyword evidence="9 12" id="KW-0201">Cytochrome c-type biogenesis</keyword>
<evidence type="ECO:0000256" key="4">
    <source>
        <dbReference type="ARBA" id="ARBA00016461"/>
    </source>
</evidence>
<reference evidence="13 14" key="1">
    <citation type="submission" date="2018-06" db="EMBL/GenBank/DDBJ databases">
        <title>Freshwater and sediment microbial communities from various areas in North America, analyzing microbe dynamics in response to fracking.</title>
        <authorList>
            <person name="Lamendella R."/>
        </authorList>
    </citation>
    <scope>NUCLEOTIDE SEQUENCE [LARGE SCALE GENOMIC DNA]</scope>
    <source>
        <strain evidence="13 14">99A</strain>
    </source>
</reference>